<evidence type="ECO:0000313" key="1">
    <source>
        <dbReference type="EMBL" id="KMQ82179.1"/>
    </source>
</evidence>
<gene>
    <name evidence="1" type="ORF">RF55_23888</name>
</gene>
<keyword evidence="2" id="KW-1185">Reference proteome</keyword>
<organism evidence="1 2">
    <name type="scientific">Lasius niger</name>
    <name type="common">Black garden ant</name>
    <dbReference type="NCBI Taxonomy" id="67767"/>
    <lineage>
        <taxon>Eukaryota</taxon>
        <taxon>Metazoa</taxon>
        <taxon>Ecdysozoa</taxon>
        <taxon>Arthropoda</taxon>
        <taxon>Hexapoda</taxon>
        <taxon>Insecta</taxon>
        <taxon>Pterygota</taxon>
        <taxon>Neoptera</taxon>
        <taxon>Endopterygota</taxon>
        <taxon>Hymenoptera</taxon>
        <taxon>Apocrita</taxon>
        <taxon>Aculeata</taxon>
        <taxon>Formicoidea</taxon>
        <taxon>Formicidae</taxon>
        <taxon>Formicinae</taxon>
        <taxon>Lasius</taxon>
        <taxon>Lasius</taxon>
    </lineage>
</organism>
<protein>
    <submittedName>
        <fullName evidence="1">Axoneme-associated protein</fullName>
    </submittedName>
</protein>
<comment type="caution">
    <text evidence="1">The sequence shown here is derived from an EMBL/GenBank/DDBJ whole genome shotgun (WGS) entry which is preliminary data.</text>
</comment>
<dbReference type="EMBL" id="LBMM01027564">
    <property type="protein sequence ID" value="KMQ82179.1"/>
    <property type="molecule type" value="Genomic_DNA"/>
</dbReference>
<dbReference type="Proteomes" id="UP000036403">
    <property type="component" value="Unassembled WGS sequence"/>
</dbReference>
<accession>A0A0J7JVM8</accession>
<proteinExistence type="predicted"/>
<evidence type="ECO:0000313" key="2">
    <source>
        <dbReference type="Proteomes" id="UP000036403"/>
    </source>
</evidence>
<dbReference type="AlphaFoldDB" id="A0A0J7JVM8"/>
<dbReference type="OrthoDB" id="7697103at2759"/>
<name>A0A0J7JVM8_LASNI</name>
<dbReference type="PaxDb" id="67767-A0A0J7JVM8"/>
<reference evidence="1 2" key="1">
    <citation type="submission" date="2015-04" db="EMBL/GenBank/DDBJ databases">
        <title>Lasius niger genome sequencing.</title>
        <authorList>
            <person name="Konorov E.A."/>
            <person name="Nikitin M.A."/>
            <person name="Kirill M.V."/>
            <person name="Chang P."/>
        </authorList>
    </citation>
    <scope>NUCLEOTIDE SEQUENCE [LARGE SCALE GENOMIC DNA]</scope>
    <source>
        <tissue evidence="1">Whole</tissue>
    </source>
</reference>
<sequence length="132" mass="15789">MAEYKLLCKNKREEENEKWSKEAQEARTEGEIWKIVNKERKRRKGVNDGIEEKEWREYFMTLLGGVESRVWKGERGRRLEDGEQELRRSEVRKVVKKLKKGKATGVDGVPNEVWKFGGKRMEEWVWGFCNRV</sequence>